<reference evidence="3" key="1">
    <citation type="journal article" date="2020" name="mSystems">
        <title>Genome- and Community-Level Interaction Insights into Carbon Utilization and Element Cycling Functions of Hydrothermarchaeota in Hydrothermal Sediment.</title>
        <authorList>
            <person name="Zhou Z."/>
            <person name="Liu Y."/>
            <person name="Xu W."/>
            <person name="Pan J."/>
            <person name="Luo Z.H."/>
            <person name="Li M."/>
        </authorList>
    </citation>
    <scope>NUCLEOTIDE SEQUENCE [LARGE SCALE GENOMIC DNA]</scope>
    <source>
        <strain evidence="3">SpSt-381</strain>
    </source>
</reference>
<name>A0A832MKD2_UNCEI</name>
<protein>
    <recommendedName>
        <fullName evidence="4">Bacterial surface antigen (D15) domain-containing protein</fullName>
    </recommendedName>
</protein>
<feature type="region of interest" description="Disordered" evidence="1">
    <location>
        <begin position="46"/>
        <end position="94"/>
    </location>
</feature>
<evidence type="ECO:0000313" key="3">
    <source>
        <dbReference type="EMBL" id="HGZ43715.1"/>
    </source>
</evidence>
<dbReference type="AlphaFoldDB" id="A0A832MKD2"/>
<proteinExistence type="predicted"/>
<comment type="caution">
    <text evidence="3">The sequence shown here is derived from an EMBL/GenBank/DDBJ whole genome shotgun (WGS) entry which is preliminary data.</text>
</comment>
<evidence type="ECO:0000256" key="2">
    <source>
        <dbReference type="SAM" id="SignalP"/>
    </source>
</evidence>
<dbReference type="Gene3D" id="2.40.160.50">
    <property type="entry name" value="membrane protein fhac: a member of the omp85/tpsb transporter family"/>
    <property type="match status" value="1"/>
</dbReference>
<dbReference type="EMBL" id="DSQF01000020">
    <property type="protein sequence ID" value="HGZ43715.1"/>
    <property type="molecule type" value="Genomic_DNA"/>
</dbReference>
<accession>A0A832MKD2</accession>
<organism evidence="3">
    <name type="scientific">Eiseniibacteriota bacterium</name>
    <dbReference type="NCBI Taxonomy" id="2212470"/>
    <lineage>
        <taxon>Bacteria</taxon>
        <taxon>Candidatus Eiseniibacteriota</taxon>
    </lineage>
</organism>
<feature type="chain" id="PRO_5032995049" description="Bacterial surface antigen (D15) domain-containing protein" evidence="2">
    <location>
        <begin position="48"/>
        <end position="462"/>
    </location>
</feature>
<feature type="signal peptide" evidence="2">
    <location>
        <begin position="1"/>
        <end position="47"/>
    </location>
</feature>
<evidence type="ECO:0008006" key="4">
    <source>
        <dbReference type="Google" id="ProtNLM"/>
    </source>
</evidence>
<feature type="compositionally biased region" description="Low complexity" evidence="1">
    <location>
        <begin position="46"/>
        <end position="61"/>
    </location>
</feature>
<evidence type="ECO:0000256" key="1">
    <source>
        <dbReference type="SAM" id="MobiDB-lite"/>
    </source>
</evidence>
<sequence length="462" mass="50611">MTPDPMDIRTACWSARPAGRRAPAGARRVASRVALALALAVATPAAAQPPADAPADSASSTLVFEPAPPDSVDGAPRIEVSGGSDADWLQTPFGDHLLTDPGRWRDEGRRPRAGTGFLDYNRVDRLRLGVGFEWQSLEALHPRIGTRLEYAFGRDRVLYGIQIEQPLARPGRLSAGVSMVRRTDHPDLQQTGDFENSLALLFGRQDDRDYFEREGAGAYLSWRVPDFSTVSVHGRVDEYRSLPLDRGTRSWFHRDRALRDNPAVDDGEIRAALVRLERLARRTRASRAGLYHWIEVERAEFDSAGEGGVVRRYTRALADLRGVLRLTPATTLSLRAVAGSALDGALPRQKEFVVGGVDGLRAHAFGSVRGDQLALVQAEYEVSLWELNADTLDAGLSLFAFVDAGAAWRGRRTAFDIGRQVFACDGGVGLGTGDDGLRLYFARDLQDPGSEVVVSLRLQRPF</sequence>
<gene>
    <name evidence="3" type="ORF">ENR23_09885</name>
</gene>
<keyword evidence="2" id="KW-0732">Signal</keyword>